<dbReference type="Gene3D" id="1.10.10.10">
    <property type="entry name" value="Winged helix-like DNA-binding domain superfamily/Winged helix DNA-binding domain"/>
    <property type="match status" value="1"/>
</dbReference>
<evidence type="ECO:0000313" key="11">
    <source>
        <dbReference type="Proteomes" id="UP000317371"/>
    </source>
</evidence>
<comment type="caution">
    <text evidence="10">The sequence shown here is derived from an EMBL/GenBank/DDBJ whole genome shotgun (WGS) entry which is preliminary data.</text>
</comment>
<dbReference type="PROSITE" id="PS50110">
    <property type="entry name" value="RESPONSE_REGULATORY"/>
    <property type="match status" value="1"/>
</dbReference>
<dbReference type="Pfam" id="PF00486">
    <property type="entry name" value="Trans_reg_C"/>
    <property type="match status" value="1"/>
</dbReference>
<evidence type="ECO:0000256" key="7">
    <source>
        <dbReference type="PROSITE-ProRule" id="PRU01091"/>
    </source>
</evidence>
<keyword evidence="5" id="KW-0804">Transcription</keyword>
<dbReference type="InterPro" id="IPR001789">
    <property type="entry name" value="Sig_transdc_resp-reg_receiver"/>
</dbReference>
<dbReference type="SUPFAM" id="SSF46894">
    <property type="entry name" value="C-terminal effector domain of the bipartite response regulators"/>
    <property type="match status" value="1"/>
</dbReference>
<dbReference type="PROSITE" id="PS51755">
    <property type="entry name" value="OMPR_PHOB"/>
    <property type="match status" value="1"/>
</dbReference>
<dbReference type="GO" id="GO:0006355">
    <property type="term" value="P:regulation of DNA-templated transcription"/>
    <property type="evidence" value="ECO:0007669"/>
    <property type="project" value="InterPro"/>
</dbReference>
<keyword evidence="1 6" id="KW-0597">Phosphoprotein</keyword>
<dbReference type="Proteomes" id="UP000317371">
    <property type="component" value="Unassembled WGS sequence"/>
</dbReference>
<gene>
    <name evidence="10" type="ORF">FKZ61_16425</name>
</gene>
<dbReference type="FunFam" id="1.10.10.10:FF:000018">
    <property type="entry name" value="DNA-binding response regulator ResD"/>
    <property type="match status" value="1"/>
</dbReference>
<feature type="domain" description="OmpR/PhoB-type" evidence="9">
    <location>
        <begin position="134"/>
        <end position="233"/>
    </location>
</feature>
<evidence type="ECO:0000256" key="3">
    <source>
        <dbReference type="ARBA" id="ARBA00023015"/>
    </source>
</evidence>
<dbReference type="PANTHER" id="PTHR48111:SF1">
    <property type="entry name" value="TWO-COMPONENT RESPONSE REGULATOR ORR33"/>
    <property type="match status" value="1"/>
</dbReference>
<dbReference type="Gene3D" id="3.40.50.2300">
    <property type="match status" value="1"/>
</dbReference>
<dbReference type="GO" id="GO:0000976">
    <property type="term" value="F:transcription cis-regulatory region binding"/>
    <property type="evidence" value="ECO:0007669"/>
    <property type="project" value="TreeGrafter"/>
</dbReference>
<dbReference type="CDD" id="cd00383">
    <property type="entry name" value="trans_reg_C"/>
    <property type="match status" value="1"/>
</dbReference>
<dbReference type="FunFam" id="3.40.50.2300:FF:000001">
    <property type="entry name" value="DNA-binding response regulator PhoB"/>
    <property type="match status" value="1"/>
</dbReference>
<dbReference type="SMART" id="SM00448">
    <property type="entry name" value="REC"/>
    <property type="match status" value="1"/>
</dbReference>
<dbReference type="SMART" id="SM00862">
    <property type="entry name" value="Trans_reg_C"/>
    <property type="match status" value="1"/>
</dbReference>
<name>A0A540VCS4_9CHLR</name>
<sequence>MNAQQILIVDDDREIVRVLRGYLEQAGYQVHAAYDGAQAWHLLHSQQPDLLLLDLMLPQQDGWQLTRLIRRDRVLANMPIIMLTARVEDADKIIGLELGADDYITKPFNPREVLARVRALLRRNARTANTAPSPTVLQVGDLRMDPGRREVTVGGQPVELTRTEFSLLQTLMQNPGYVFTRTELIEKALGYNYESIERTLDTHIKNLRRKIGDDSRHPTYIQTVYGVGYRLAELP</sequence>
<dbReference type="GO" id="GO:0032993">
    <property type="term" value="C:protein-DNA complex"/>
    <property type="evidence" value="ECO:0007669"/>
    <property type="project" value="TreeGrafter"/>
</dbReference>
<keyword evidence="11" id="KW-1185">Reference proteome</keyword>
<protein>
    <submittedName>
        <fullName evidence="10">Response regulator transcription factor</fullName>
    </submittedName>
</protein>
<organism evidence="10 11">
    <name type="scientific">Litorilinea aerophila</name>
    <dbReference type="NCBI Taxonomy" id="1204385"/>
    <lineage>
        <taxon>Bacteria</taxon>
        <taxon>Bacillati</taxon>
        <taxon>Chloroflexota</taxon>
        <taxon>Caldilineae</taxon>
        <taxon>Caldilineales</taxon>
        <taxon>Caldilineaceae</taxon>
        <taxon>Litorilinea</taxon>
    </lineage>
</organism>
<evidence type="ECO:0000313" key="10">
    <source>
        <dbReference type="EMBL" id="TQE94492.1"/>
    </source>
</evidence>
<feature type="modified residue" description="4-aspartylphosphate" evidence="6">
    <location>
        <position position="54"/>
    </location>
</feature>
<dbReference type="InterPro" id="IPR036388">
    <property type="entry name" value="WH-like_DNA-bd_sf"/>
</dbReference>
<proteinExistence type="predicted"/>
<evidence type="ECO:0000259" key="9">
    <source>
        <dbReference type="PROSITE" id="PS51755"/>
    </source>
</evidence>
<dbReference type="InterPro" id="IPR039420">
    <property type="entry name" value="WalR-like"/>
</dbReference>
<evidence type="ECO:0000256" key="5">
    <source>
        <dbReference type="ARBA" id="ARBA00023163"/>
    </source>
</evidence>
<dbReference type="Gene3D" id="6.10.250.690">
    <property type="match status" value="1"/>
</dbReference>
<evidence type="ECO:0000256" key="2">
    <source>
        <dbReference type="ARBA" id="ARBA00023012"/>
    </source>
</evidence>
<keyword evidence="2" id="KW-0902">Two-component regulatory system</keyword>
<dbReference type="Pfam" id="PF00072">
    <property type="entry name" value="Response_reg"/>
    <property type="match status" value="1"/>
</dbReference>
<dbReference type="EMBL" id="VIGC01000023">
    <property type="protein sequence ID" value="TQE94492.1"/>
    <property type="molecule type" value="Genomic_DNA"/>
</dbReference>
<accession>A0A540VCS4</accession>
<feature type="DNA-binding region" description="OmpR/PhoB-type" evidence="7">
    <location>
        <begin position="134"/>
        <end position="233"/>
    </location>
</feature>
<keyword evidence="3" id="KW-0805">Transcription regulation</keyword>
<dbReference type="OrthoDB" id="9802426at2"/>
<dbReference type="InterPro" id="IPR001867">
    <property type="entry name" value="OmpR/PhoB-type_DNA-bd"/>
</dbReference>
<dbReference type="AlphaFoldDB" id="A0A540VCS4"/>
<dbReference type="GO" id="GO:0000156">
    <property type="term" value="F:phosphorelay response regulator activity"/>
    <property type="evidence" value="ECO:0007669"/>
    <property type="project" value="TreeGrafter"/>
</dbReference>
<dbReference type="InParanoid" id="A0A540VCS4"/>
<evidence type="ECO:0000256" key="6">
    <source>
        <dbReference type="PROSITE-ProRule" id="PRU00169"/>
    </source>
</evidence>
<dbReference type="PANTHER" id="PTHR48111">
    <property type="entry name" value="REGULATOR OF RPOS"/>
    <property type="match status" value="1"/>
</dbReference>
<evidence type="ECO:0000256" key="1">
    <source>
        <dbReference type="ARBA" id="ARBA00022553"/>
    </source>
</evidence>
<dbReference type="SUPFAM" id="SSF52172">
    <property type="entry name" value="CheY-like"/>
    <property type="match status" value="1"/>
</dbReference>
<feature type="domain" description="Response regulatory" evidence="8">
    <location>
        <begin position="5"/>
        <end position="121"/>
    </location>
</feature>
<dbReference type="InterPro" id="IPR011006">
    <property type="entry name" value="CheY-like_superfamily"/>
</dbReference>
<evidence type="ECO:0000259" key="8">
    <source>
        <dbReference type="PROSITE" id="PS50110"/>
    </source>
</evidence>
<dbReference type="InterPro" id="IPR016032">
    <property type="entry name" value="Sig_transdc_resp-reg_C-effctor"/>
</dbReference>
<evidence type="ECO:0000256" key="4">
    <source>
        <dbReference type="ARBA" id="ARBA00023125"/>
    </source>
</evidence>
<keyword evidence="4 7" id="KW-0238">DNA-binding</keyword>
<dbReference type="RefSeq" id="WP_141611239.1">
    <property type="nucleotide sequence ID" value="NZ_VIGC02000023.1"/>
</dbReference>
<reference evidence="10 11" key="1">
    <citation type="submission" date="2019-06" db="EMBL/GenBank/DDBJ databases">
        <title>Genome sequence of Litorilinea aerophila BAA-2444.</title>
        <authorList>
            <person name="Maclea K.S."/>
            <person name="Maurais E.G."/>
            <person name="Iannazzi L.C."/>
        </authorList>
    </citation>
    <scope>NUCLEOTIDE SEQUENCE [LARGE SCALE GENOMIC DNA]</scope>
    <source>
        <strain evidence="10 11">ATCC BAA-2444</strain>
    </source>
</reference>
<dbReference type="GO" id="GO:0005829">
    <property type="term" value="C:cytosol"/>
    <property type="evidence" value="ECO:0007669"/>
    <property type="project" value="TreeGrafter"/>
</dbReference>